<dbReference type="InterPro" id="IPR016161">
    <property type="entry name" value="Ald_DH/histidinol_DH"/>
</dbReference>
<dbReference type="CDD" id="cd07114">
    <property type="entry name" value="ALDH_DhaS"/>
    <property type="match status" value="1"/>
</dbReference>
<dbReference type="InterPro" id="IPR015590">
    <property type="entry name" value="Aldehyde_DH_dom"/>
</dbReference>
<organism evidence="6 7">
    <name type="scientific">Cryptosporangium aurantiacum</name>
    <dbReference type="NCBI Taxonomy" id="134849"/>
    <lineage>
        <taxon>Bacteria</taxon>
        <taxon>Bacillati</taxon>
        <taxon>Actinomycetota</taxon>
        <taxon>Actinomycetes</taxon>
        <taxon>Cryptosporangiales</taxon>
        <taxon>Cryptosporangiaceae</taxon>
        <taxon>Cryptosporangium</taxon>
    </lineage>
</organism>
<sequence length="507" mass="53459">MTATAEPSAPPEPADREHYQMLIGGSWVDASDKGRFDSINPFDGTHWADVPAATEDDVDAAVRAARAAFETGPWAGYSPAQRAGVLRRLGDLIAANADELARVQVLENGKLIREVGGQTRALSGHCYFYAGVAETTHGQTLASSVPNMHVFTVREPIGVIAAITPWNSPLALLLWKLCPALAAGNTMVIKPSEVTPVSTLLLGRLILEAGIPAGVVNIVTGAGPTGAALAAHPGVDKVAFTGSTAVGKAIAVTTAERLARVSLELGGKSPNIVFPDADLSNAVNGVIAGVFAATGQTCMAGSRVLVHEDIYEQFSRDLAAKAAAIKIGDPLDPATEMGTVASAPQYEKVLSYIEIAKSEGAELLAGGKKPDDPALAKGLFVEPAVFGGVTNDMRIAQEEVFGPVVVLIPFRDEDHAVQIANDTRFGLAAGIWTRDVARAHRLARRLRAGTVWVNNYRKTNYVAPFGGFKESGLGRENGADAINEYTEVKTVWIDLGNQITDPFNPRA</sequence>
<dbReference type="SUPFAM" id="SSF53720">
    <property type="entry name" value="ALDH-like"/>
    <property type="match status" value="1"/>
</dbReference>
<evidence type="ECO:0000256" key="4">
    <source>
        <dbReference type="RuleBase" id="RU003345"/>
    </source>
</evidence>
<evidence type="ECO:0000259" key="5">
    <source>
        <dbReference type="Pfam" id="PF00171"/>
    </source>
</evidence>
<keyword evidence="7" id="KW-1185">Reference proteome</keyword>
<dbReference type="FunFam" id="3.40.605.10:FF:000026">
    <property type="entry name" value="Aldehyde dehydrogenase, putative"/>
    <property type="match status" value="1"/>
</dbReference>
<dbReference type="Gene3D" id="3.40.605.10">
    <property type="entry name" value="Aldehyde Dehydrogenase, Chain A, domain 1"/>
    <property type="match status" value="1"/>
</dbReference>
<dbReference type="InterPro" id="IPR016162">
    <property type="entry name" value="Ald_DH_N"/>
</dbReference>
<dbReference type="AlphaFoldDB" id="A0A1M7PF35"/>
<proteinExistence type="inferred from homology"/>
<gene>
    <name evidence="6" type="ORF">SAMN05443668_103289</name>
</gene>
<dbReference type="FunFam" id="3.40.605.10:FF:000007">
    <property type="entry name" value="NAD/NADP-dependent betaine aldehyde dehydrogenase"/>
    <property type="match status" value="1"/>
</dbReference>
<dbReference type="PROSITE" id="PS00070">
    <property type="entry name" value="ALDEHYDE_DEHYDR_CYS"/>
    <property type="match status" value="1"/>
</dbReference>
<dbReference type="Proteomes" id="UP000184440">
    <property type="component" value="Unassembled WGS sequence"/>
</dbReference>
<evidence type="ECO:0000256" key="3">
    <source>
        <dbReference type="PROSITE-ProRule" id="PRU10007"/>
    </source>
</evidence>
<feature type="active site" evidence="3">
    <location>
        <position position="264"/>
    </location>
</feature>
<accession>A0A1M7PF35</accession>
<dbReference type="Pfam" id="PF00171">
    <property type="entry name" value="Aldedh"/>
    <property type="match status" value="1"/>
</dbReference>
<dbReference type="PROSITE" id="PS00687">
    <property type="entry name" value="ALDEHYDE_DEHYDR_GLU"/>
    <property type="match status" value="1"/>
</dbReference>
<dbReference type="Gene3D" id="3.40.309.10">
    <property type="entry name" value="Aldehyde Dehydrogenase, Chain A, domain 2"/>
    <property type="match status" value="1"/>
</dbReference>
<reference evidence="6 7" key="1">
    <citation type="submission" date="2016-11" db="EMBL/GenBank/DDBJ databases">
        <authorList>
            <person name="Jaros S."/>
            <person name="Januszkiewicz K."/>
            <person name="Wedrychowicz H."/>
        </authorList>
    </citation>
    <scope>NUCLEOTIDE SEQUENCE [LARGE SCALE GENOMIC DNA]</scope>
    <source>
        <strain evidence="6 7">DSM 46144</strain>
    </source>
</reference>
<comment type="similarity">
    <text evidence="1 4">Belongs to the aldehyde dehydrogenase family.</text>
</comment>
<evidence type="ECO:0000313" key="6">
    <source>
        <dbReference type="EMBL" id="SHN15596.1"/>
    </source>
</evidence>
<dbReference type="InterPro" id="IPR016160">
    <property type="entry name" value="Ald_DH_CS_CYS"/>
</dbReference>
<protein>
    <submittedName>
        <fullName evidence="6">Aldehyde dehydrogenase (Acceptor)</fullName>
    </submittedName>
</protein>
<evidence type="ECO:0000313" key="7">
    <source>
        <dbReference type="Proteomes" id="UP000184440"/>
    </source>
</evidence>
<dbReference type="FunFam" id="3.40.309.10:FF:000012">
    <property type="entry name" value="Betaine aldehyde dehydrogenase"/>
    <property type="match status" value="1"/>
</dbReference>
<dbReference type="RefSeq" id="WP_073256025.1">
    <property type="nucleotide sequence ID" value="NZ_FRCS01000003.1"/>
</dbReference>
<dbReference type="EMBL" id="FRCS01000003">
    <property type="protein sequence ID" value="SHN15596.1"/>
    <property type="molecule type" value="Genomic_DNA"/>
</dbReference>
<dbReference type="PANTHER" id="PTHR11699">
    <property type="entry name" value="ALDEHYDE DEHYDROGENASE-RELATED"/>
    <property type="match status" value="1"/>
</dbReference>
<dbReference type="OrthoDB" id="6882680at2"/>
<evidence type="ECO:0000256" key="2">
    <source>
        <dbReference type="ARBA" id="ARBA00023002"/>
    </source>
</evidence>
<dbReference type="GO" id="GO:0016620">
    <property type="term" value="F:oxidoreductase activity, acting on the aldehyde or oxo group of donors, NAD or NADP as acceptor"/>
    <property type="evidence" value="ECO:0007669"/>
    <property type="project" value="InterPro"/>
</dbReference>
<dbReference type="InterPro" id="IPR016163">
    <property type="entry name" value="Ald_DH_C"/>
</dbReference>
<evidence type="ECO:0000256" key="1">
    <source>
        <dbReference type="ARBA" id="ARBA00009986"/>
    </source>
</evidence>
<dbReference type="InterPro" id="IPR029510">
    <property type="entry name" value="Ald_DH_CS_GLU"/>
</dbReference>
<keyword evidence="2 4" id="KW-0560">Oxidoreductase</keyword>
<feature type="domain" description="Aldehyde dehydrogenase" evidence="5">
    <location>
        <begin position="27"/>
        <end position="491"/>
    </location>
</feature>
<dbReference type="STRING" id="134849.SAMN05443668_103289"/>
<name>A0A1M7PF35_9ACTN</name>